<comment type="caution">
    <text evidence="1">The sequence shown here is derived from an EMBL/GenBank/DDBJ whole genome shotgun (WGS) entry which is preliminary data.</text>
</comment>
<protein>
    <submittedName>
        <fullName evidence="1">Uncharacterized protein</fullName>
    </submittedName>
</protein>
<accession>A0A372ZU40</accession>
<proteinExistence type="predicted"/>
<evidence type="ECO:0000313" key="2">
    <source>
        <dbReference type="Proteomes" id="UP000263377"/>
    </source>
</evidence>
<dbReference type="EMBL" id="QVIG01000001">
    <property type="protein sequence ID" value="RGD59389.1"/>
    <property type="molecule type" value="Genomic_DNA"/>
</dbReference>
<gene>
    <name evidence="1" type="ORF">DR950_17755</name>
</gene>
<keyword evidence="2" id="KW-1185">Reference proteome</keyword>
<dbReference type="RefSeq" id="WP_117487587.1">
    <property type="nucleotide sequence ID" value="NZ_QVIG01000001.1"/>
</dbReference>
<organism evidence="1 2">
    <name type="scientific">Kitasatospora xanthocidica</name>
    <dbReference type="NCBI Taxonomy" id="83382"/>
    <lineage>
        <taxon>Bacteria</taxon>
        <taxon>Bacillati</taxon>
        <taxon>Actinomycetota</taxon>
        <taxon>Actinomycetes</taxon>
        <taxon>Kitasatosporales</taxon>
        <taxon>Streptomycetaceae</taxon>
        <taxon>Kitasatospora</taxon>
    </lineage>
</organism>
<evidence type="ECO:0000313" key="1">
    <source>
        <dbReference type="EMBL" id="RGD59389.1"/>
    </source>
</evidence>
<dbReference type="AlphaFoldDB" id="A0A372ZU40"/>
<sequence>MTGPRPRWRLRLDPPPRRALVLAQAPDPECRHCEGAGGWDGNPLLDDYVTCVCHDPSRRLTLLRLHRRPADRP</sequence>
<dbReference type="Proteomes" id="UP000263377">
    <property type="component" value="Unassembled WGS sequence"/>
</dbReference>
<reference evidence="1 2" key="1">
    <citation type="submission" date="2018-08" db="EMBL/GenBank/DDBJ databases">
        <title>Diversity &amp; Physiological Properties of Lignin-Decomposing Actinobacteria from Soil.</title>
        <authorList>
            <person name="Roh S.G."/>
            <person name="Kim S.B."/>
        </authorList>
    </citation>
    <scope>NUCLEOTIDE SEQUENCE [LARGE SCALE GENOMIC DNA]</scope>
    <source>
        <strain evidence="1 2">MMS17-GH009</strain>
    </source>
</reference>
<name>A0A372ZU40_9ACTN</name>